<organism evidence="1 2">
    <name type="scientific">PS1 clade bacterium</name>
    <dbReference type="NCBI Taxonomy" id="2175152"/>
    <lineage>
        <taxon>Bacteria</taxon>
        <taxon>Pseudomonadati</taxon>
        <taxon>Pseudomonadota</taxon>
        <taxon>Alphaproteobacteria</taxon>
        <taxon>PS1 clade</taxon>
    </lineage>
</organism>
<gene>
    <name evidence="1" type="ORF">DBW69_03775</name>
</gene>
<proteinExistence type="predicted"/>
<comment type="caution">
    <text evidence="1">The sequence shown here is derived from an EMBL/GenBank/DDBJ whole genome shotgun (WGS) entry which is preliminary data.</text>
</comment>
<dbReference type="PANTHER" id="PTHR38436">
    <property type="entry name" value="POLYKETIDE CYCLASE SNOAL-LIKE DOMAIN"/>
    <property type="match status" value="1"/>
</dbReference>
<dbReference type="GO" id="GO:0030638">
    <property type="term" value="P:polyketide metabolic process"/>
    <property type="evidence" value="ECO:0007669"/>
    <property type="project" value="InterPro"/>
</dbReference>
<dbReference type="EMBL" id="QOQF01000010">
    <property type="protein sequence ID" value="RCL77290.1"/>
    <property type="molecule type" value="Genomic_DNA"/>
</dbReference>
<dbReference type="PANTHER" id="PTHR38436:SF1">
    <property type="entry name" value="ESTER CYCLASE"/>
    <property type="match status" value="1"/>
</dbReference>
<evidence type="ECO:0008006" key="3">
    <source>
        <dbReference type="Google" id="ProtNLM"/>
    </source>
</evidence>
<dbReference type="Gene3D" id="3.10.450.50">
    <property type="match status" value="2"/>
</dbReference>
<reference evidence="1 2" key="1">
    <citation type="journal article" date="2018" name="Microbiome">
        <title>Fine metagenomic profile of the Mediterranean stratified and mixed water columns revealed by assembly and recruitment.</title>
        <authorList>
            <person name="Haro-Moreno J.M."/>
            <person name="Lopez-Perez M."/>
            <person name="De La Torre J.R."/>
            <person name="Picazo A."/>
            <person name="Camacho A."/>
            <person name="Rodriguez-Valera F."/>
        </authorList>
    </citation>
    <scope>NUCLEOTIDE SEQUENCE [LARGE SCALE GENOMIC DNA]</scope>
    <source>
        <strain evidence="1">MED-G55</strain>
    </source>
</reference>
<name>A0A368DZM4_9PROT</name>
<dbReference type="Pfam" id="PF07366">
    <property type="entry name" value="SnoaL"/>
    <property type="match status" value="2"/>
</dbReference>
<evidence type="ECO:0000313" key="1">
    <source>
        <dbReference type="EMBL" id="RCL77290.1"/>
    </source>
</evidence>
<evidence type="ECO:0000313" key="2">
    <source>
        <dbReference type="Proteomes" id="UP000252132"/>
    </source>
</evidence>
<dbReference type="InterPro" id="IPR032710">
    <property type="entry name" value="NTF2-like_dom_sf"/>
</dbReference>
<dbReference type="Proteomes" id="UP000252132">
    <property type="component" value="Unassembled WGS sequence"/>
</dbReference>
<accession>A0A368DZM4</accession>
<dbReference type="InterPro" id="IPR009959">
    <property type="entry name" value="Cyclase_SnoaL-like"/>
</dbReference>
<protein>
    <recommendedName>
        <fullName evidence="3">Nuclear transport factor 2 family protein</fullName>
    </recommendedName>
</protein>
<dbReference type="SUPFAM" id="SSF54427">
    <property type="entry name" value="NTF2-like"/>
    <property type="match status" value="2"/>
</dbReference>
<dbReference type="AlphaFoldDB" id="A0A368DZM4"/>
<sequence>MVDGQLNKDVSIKTAYLKRSTMTKPIMRVATTHMKDILNPGDERRMEMPGFDAEFVDFPHYIMKITDRIWHDRQVEAIHDYYTPDCPIHTLGGDIVGAAQVVRNTHDTLESFPDRRLDGDNVIWSDDGDGYFYSSHLISSKMTNLGASEFGPATGRKILAHTIADCLCFKNKVIREWLVRDYAGIVLQMGRDIDEAARHLAEADKANGFNILNHHASNREMIKAQGPLQVSSQAGQESLSVRAFAGRVLGDIWQNRNASAAMLYYFDRARIRYPSDREFYGPDQLIPLLEEMFVAFPDMQLSIDHIADIPYLDDVRDIAVRWSFSATHSGENDSGTGLYGSASNAPVYMMAVSQWRVKDGYILDDMTIWDDVAFRHQIETQKLGR</sequence>